<protein>
    <recommendedName>
        <fullName evidence="5">Citrate synthase</fullName>
    </recommendedName>
</protein>
<dbReference type="GO" id="GO:0036440">
    <property type="term" value="F:citrate synthase activity"/>
    <property type="evidence" value="ECO:0007669"/>
    <property type="project" value="UniProtKB-EC"/>
</dbReference>
<dbReference type="InterPro" id="IPR002020">
    <property type="entry name" value="Citrate_synthase"/>
</dbReference>
<dbReference type="GO" id="GO:0005975">
    <property type="term" value="P:carbohydrate metabolic process"/>
    <property type="evidence" value="ECO:0007669"/>
    <property type="project" value="TreeGrafter"/>
</dbReference>
<keyword evidence="8" id="KW-1185">Reference proteome</keyword>
<dbReference type="PANTHER" id="PTHR11739">
    <property type="entry name" value="CITRATE SYNTHASE"/>
    <property type="match status" value="1"/>
</dbReference>
<dbReference type="RefSeq" id="WP_212637959.1">
    <property type="nucleotide sequence ID" value="NZ_FWXY01000017.1"/>
</dbReference>
<dbReference type="PRINTS" id="PR00143">
    <property type="entry name" value="CITRTSNTHASE"/>
</dbReference>
<proteinExistence type="inferred from homology"/>
<dbReference type="Proteomes" id="UP000192418">
    <property type="component" value="Unassembled WGS sequence"/>
</dbReference>
<dbReference type="Pfam" id="PF00285">
    <property type="entry name" value="Citrate_synt"/>
    <property type="match status" value="1"/>
</dbReference>
<dbReference type="PANTHER" id="PTHR11739:SF4">
    <property type="entry name" value="CITRATE SYNTHASE, PEROXISOMAL"/>
    <property type="match status" value="1"/>
</dbReference>
<evidence type="ECO:0000256" key="4">
    <source>
        <dbReference type="ARBA" id="ARBA00049288"/>
    </source>
</evidence>
<evidence type="ECO:0000313" key="8">
    <source>
        <dbReference type="Proteomes" id="UP000192418"/>
    </source>
</evidence>
<organism evidence="7 8">
    <name type="scientific">Desulfocicer vacuolatum DSM 3385</name>
    <dbReference type="NCBI Taxonomy" id="1121400"/>
    <lineage>
        <taxon>Bacteria</taxon>
        <taxon>Pseudomonadati</taxon>
        <taxon>Thermodesulfobacteriota</taxon>
        <taxon>Desulfobacteria</taxon>
        <taxon>Desulfobacterales</taxon>
        <taxon>Desulfobacteraceae</taxon>
        <taxon>Desulfocicer</taxon>
    </lineage>
</organism>
<dbReference type="SUPFAM" id="SSF48256">
    <property type="entry name" value="Citrate synthase"/>
    <property type="match status" value="1"/>
</dbReference>
<keyword evidence="3 5" id="KW-0808">Transferase</keyword>
<dbReference type="InterPro" id="IPR036969">
    <property type="entry name" value="Citrate_synthase_sf"/>
</dbReference>
<evidence type="ECO:0000256" key="6">
    <source>
        <dbReference type="PIRSR" id="PIRSR001369-1"/>
    </source>
</evidence>
<dbReference type="GO" id="GO:0006099">
    <property type="term" value="P:tricarboxylic acid cycle"/>
    <property type="evidence" value="ECO:0007669"/>
    <property type="project" value="UniProtKB-UniPathway"/>
</dbReference>
<name>A0A1W2DGP7_9BACT</name>
<dbReference type="PIRSF" id="PIRSF001369">
    <property type="entry name" value="Citrate_synth"/>
    <property type="match status" value="1"/>
</dbReference>
<evidence type="ECO:0000256" key="5">
    <source>
        <dbReference type="PIRNR" id="PIRNR001369"/>
    </source>
</evidence>
<feature type="active site" evidence="6">
    <location>
        <position position="263"/>
    </location>
</feature>
<sequence length="395" mass="43430">MNECMPVMNTGLRGASVASTKISNVDGAKGKLIYRGYLVADLAEKASFEEIIYLLLYEDLPTRDALAQFKQHLLGKRPIDKSVFEFMKALPPSSSPMDVFQAAIPLLARADARAEEKTIDAALESALNIIAGFPTLVAAWERIRNKKAVVSPRDDLDHGANFLYMLKGEMPHPEIMHFFDTALVLHAEHSFNASTFTARQVASTRAHMYASLSAAMGSLSGELHGGANVRVMEMLKAIGTSDAIDPYIENTLASGGKIMGLGHAVYQVDDPRADILAPMSRRLGEIIGDTRWYELSKELEIKAKKAFKTHKNMDIFVNVDFYSASLFYTMGIPTDFFTPIFALSRVSGWAAHVIEEQFATAAPKPALYRPGATYVGDYCGPNECSFVDIDNRKGD</sequence>
<dbReference type="Gene3D" id="1.10.580.10">
    <property type="entry name" value="Citrate Synthase, domain 1"/>
    <property type="match status" value="1"/>
</dbReference>
<dbReference type="EMBL" id="FWXY01000017">
    <property type="protein sequence ID" value="SMC96484.1"/>
    <property type="molecule type" value="Genomic_DNA"/>
</dbReference>
<dbReference type="InterPro" id="IPR016142">
    <property type="entry name" value="Citrate_synth-like_lrg_a-sub"/>
</dbReference>
<evidence type="ECO:0000256" key="1">
    <source>
        <dbReference type="ARBA" id="ARBA00004751"/>
    </source>
</evidence>
<evidence type="ECO:0000256" key="2">
    <source>
        <dbReference type="ARBA" id="ARBA00010566"/>
    </source>
</evidence>
<reference evidence="7 8" key="1">
    <citation type="submission" date="2017-04" db="EMBL/GenBank/DDBJ databases">
        <authorList>
            <person name="Afonso C.L."/>
            <person name="Miller P.J."/>
            <person name="Scott M.A."/>
            <person name="Spackman E."/>
            <person name="Goraichik I."/>
            <person name="Dimitrov K.M."/>
            <person name="Suarez D.L."/>
            <person name="Swayne D.E."/>
        </authorList>
    </citation>
    <scope>NUCLEOTIDE SEQUENCE [LARGE SCALE GENOMIC DNA]</scope>
    <source>
        <strain evidence="7 8">DSM 3385</strain>
    </source>
</reference>
<feature type="active site" evidence="6">
    <location>
        <position position="320"/>
    </location>
</feature>
<dbReference type="InterPro" id="IPR016143">
    <property type="entry name" value="Citrate_synth-like_sm_a-sub"/>
</dbReference>
<dbReference type="Gene3D" id="1.10.230.10">
    <property type="entry name" value="Cytochrome P450-Terp, domain 2"/>
    <property type="match status" value="1"/>
</dbReference>
<dbReference type="AlphaFoldDB" id="A0A1W2DGP7"/>
<comment type="pathway">
    <text evidence="1">Carbohydrate metabolism; tricarboxylic acid cycle; isocitrate from oxaloacetate: step 1/2.</text>
</comment>
<comment type="similarity">
    <text evidence="2 5">Belongs to the citrate synthase family.</text>
</comment>
<evidence type="ECO:0000313" key="7">
    <source>
        <dbReference type="EMBL" id="SMC96484.1"/>
    </source>
</evidence>
<gene>
    <name evidence="7" type="ORF">SAMN02746065_11789</name>
</gene>
<dbReference type="UniPathway" id="UPA00223">
    <property type="reaction ID" value="UER00717"/>
</dbReference>
<dbReference type="STRING" id="1121400.SAMN02746065_11789"/>
<accession>A0A1W2DGP7</accession>
<dbReference type="InterPro" id="IPR024176">
    <property type="entry name" value="Citrate_synthase_bac-typ"/>
</dbReference>
<evidence type="ECO:0000256" key="3">
    <source>
        <dbReference type="ARBA" id="ARBA00022679"/>
    </source>
</evidence>
<comment type="catalytic activity">
    <reaction evidence="4">
        <text>oxaloacetate + acetyl-CoA + H2O = citrate + CoA + H(+)</text>
        <dbReference type="Rhea" id="RHEA:16845"/>
        <dbReference type="ChEBI" id="CHEBI:15377"/>
        <dbReference type="ChEBI" id="CHEBI:15378"/>
        <dbReference type="ChEBI" id="CHEBI:16452"/>
        <dbReference type="ChEBI" id="CHEBI:16947"/>
        <dbReference type="ChEBI" id="CHEBI:57287"/>
        <dbReference type="ChEBI" id="CHEBI:57288"/>
        <dbReference type="EC" id="2.3.3.16"/>
    </reaction>
</comment>